<evidence type="ECO:0000256" key="1">
    <source>
        <dbReference type="ARBA" id="ARBA00005964"/>
    </source>
</evidence>
<evidence type="ECO:0000256" key="2">
    <source>
        <dbReference type="ARBA" id="ARBA00022487"/>
    </source>
</evidence>
<dbReference type="Gene3D" id="3.40.50.1820">
    <property type="entry name" value="alpha/beta hydrolase"/>
    <property type="match status" value="1"/>
</dbReference>
<keyword evidence="7" id="KW-1185">Reference proteome</keyword>
<dbReference type="Proteomes" id="UP000614601">
    <property type="component" value="Unassembled WGS sequence"/>
</dbReference>
<keyword evidence="4" id="KW-0732">Signal</keyword>
<evidence type="ECO:0000256" key="4">
    <source>
        <dbReference type="SAM" id="SignalP"/>
    </source>
</evidence>
<comment type="caution">
    <text evidence="6">The sequence shown here is derived from an EMBL/GenBank/DDBJ whole genome shotgun (WGS) entry which is preliminary data.</text>
</comment>
<dbReference type="InterPro" id="IPR029058">
    <property type="entry name" value="AB_hydrolase_fold"/>
</dbReference>
<dbReference type="InterPro" id="IPR002018">
    <property type="entry name" value="CarbesteraseB"/>
</dbReference>
<dbReference type="OrthoDB" id="5854651at2759"/>
<evidence type="ECO:0000259" key="5">
    <source>
        <dbReference type="Pfam" id="PF00135"/>
    </source>
</evidence>
<accession>A0A811LA26</accession>
<dbReference type="GO" id="GO:0003990">
    <property type="term" value="F:acetylcholinesterase activity"/>
    <property type="evidence" value="ECO:0007669"/>
    <property type="project" value="TreeGrafter"/>
</dbReference>
<dbReference type="GO" id="GO:0005886">
    <property type="term" value="C:plasma membrane"/>
    <property type="evidence" value="ECO:0007669"/>
    <property type="project" value="TreeGrafter"/>
</dbReference>
<dbReference type="EMBL" id="CAJFDH010000005">
    <property type="protein sequence ID" value="CAD5225061.1"/>
    <property type="molecule type" value="Genomic_DNA"/>
</dbReference>
<reference evidence="6" key="1">
    <citation type="submission" date="2020-09" db="EMBL/GenBank/DDBJ databases">
        <authorList>
            <person name="Kikuchi T."/>
        </authorList>
    </citation>
    <scope>NUCLEOTIDE SEQUENCE</scope>
    <source>
        <strain evidence="6">SH1</strain>
    </source>
</reference>
<keyword evidence="3" id="KW-0378">Hydrolase</keyword>
<dbReference type="InterPro" id="IPR019819">
    <property type="entry name" value="Carboxylesterase_B_CS"/>
</dbReference>
<dbReference type="GO" id="GO:0005615">
    <property type="term" value="C:extracellular space"/>
    <property type="evidence" value="ECO:0007669"/>
    <property type="project" value="TreeGrafter"/>
</dbReference>
<dbReference type="Proteomes" id="UP000783686">
    <property type="component" value="Unassembled WGS sequence"/>
</dbReference>
<dbReference type="GO" id="GO:0019695">
    <property type="term" value="P:choline metabolic process"/>
    <property type="evidence" value="ECO:0007669"/>
    <property type="project" value="TreeGrafter"/>
</dbReference>
<dbReference type="PANTHER" id="PTHR43918:SF4">
    <property type="entry name" value="CARBOXYLIC ESTER HYDROLASE"/>
    <property type="match status" value="1"/>
</dbReference>
<dbReference type="AlphaFoldDB" id="A0A811LA26"/>
<gene>
    <name evidence="6" type="ORF">BOKJ2_LOCUS11390</name>
</gene>
<evidence type="ECO:0000313" key="6">
    <source>
        <dbReference type="EMBL" id="CAD5225061.1"/>
    </source>
</evidence>
<name>A0A811LA26_9BILA</name>
<dbReference type="PROSITE" id="PS00941">
    <property type="entry name" value="CARBOXYLESTERASE_B_2"/>
    <property type="match status" value="1"/>
</dbReference>
<dbReference type="EMBL" id="CAJFCW020000005">
    <property type="protein sequence ID" value="CAG9120420.1"/>
    <property type="molecule type" value="Genomic_DNA"/>
</dbReference>
<feature type="signal peptide" evidence="4">
    <location>
        <begin position="1"/>
        <end position="15"/>
    </location>
</feature>
<dbReference type="GO" id="GO:0006581">
    <property type="term" value="P:acetylcholine catabolic process"/>
    <property type="evidence" value="ECO:0007669"/>
    <property type="project" value="TreeGrafter"/>
</dbReference>
<comment type="similarity">
    <text evidence="1">Belongs to the type-B carboxylesterase/lipase family.</text>
</comment>
<evidence type="ECO:0000313" key="7">
    <source>
        <dbReference type="Proteomes" id="UP000614601"/>
    </source>
</evidence>
<dbReference type="SUPFAM" id="SSF53474">
    <property type="entry name" value="alpha/beta-Hydrolases"/>
    <property type="match status" value="1"/>
</dbReference>
<feature type="chain" id="PRO_5035681952" description="Carboxylesterase type B domain-containing protein" evidence="4">
    <location>
        <begin position="16"/>
        <end position="562"/>
    </location>
</feature>
<feature type="domain" description="Carboxylesterase type B" evidence="5">
    <location>
        <begin position="17"/>
        <end position="536"/>
    </location>
</feature>
<protein>
    <recommendedName>
        <fullName evidence="5">Carboxylesterase type B domain-containing protein</fullName>
    </recommendedName>
</protein>
<dbReference type="PANTHER" id="PTHR43918">
    <property type="entry name" value="ACETYLCHOLINESTERASE"/>
    <property type="match status" value="1"/>
</dbReference>
<proteinExistence type="inferred from homology"/>
<keyword evidence="2" id="KW-0719">Serine esterase</keyword>
<dbReference type="Pfam" id="PF00135">
    <property type="entry name" value="COesterase"/>
    <property type="match status" value="1"/>
</dbReference>
<organism evidence="6 7">
    <name type="scientific">Bursaphelenchus okinawaensis</name>
    <dbReference type="NCBI Taxonomy" id="465554"/>
    <lineage>
        <taxon>Eukaryota</taxon>
        <taxon>Metazoa</taxon>
        <taxon>Ecdysozoa</taxon>
        <taxon>Nematoda</taxon>
        <taxon>Chromadorea</taxon>
        <taxon>Rhabditida</taxon>
        <taxon>Tylenchina</taxon>
        <taxon>Tylenchomorpha</taxon>
        <taxon>Aphelenchoidea</taxon>
        <taxon>Aphelenchoididae</taxon>
        <taxon>Bursaphelenchus</taxon>
    </lineage>
</organism>
<evidence type="ECO:0000256" key="3">
    <source>
        <dbReference type="ARBA" id="ARBA00022801"/>
    </source>
</evidence>
<sequence>MKLLLILLFTSYVRAEDPVFHSNIGKFYGKLLEFEDGSKVDAFYGVPFAKAPIGELRFEKPEDAEYVEERDAKALAPICPQPDYGWGMDKNEDCLYVNIFRPHAKPKQNYPILFFIHGGAFQGGSSFEVTTNHTAEHFSAMHQVTTVFPQYRLGIFGFGSTNSADFPGNYGLWDLQKALQFVHKNGDELYGNVNQITVGGYSAGAAATGALTYSEHTRDMFKQSIQFSGSIFAEWALSERSVVYTQKVIDLLQCNVKNVKQCLKSKSTEDLKTASIRAHDATGDINSFDYTPRLDGDFFTTDVPDLVAKAPPKPSLMSLTEHEGLFFTLYFPRHIEIFHHSLNDTEREDYDREDFLQFASEVIVPRKLFNDKHDEIVDKIAKFYLSDEEKAKDNPHYYIDARGKLLGDVMFNIPQLMELEKRRENGWQLYHLLSTHNDYFEAKAPHVEILTSTHTFEFYYLFGHGYLGHHEFTEEDYIYKKLLLDAVINFIKTGSPKSDENPNFVQIDAQNPLTYTELSTRATVKKPLFEEEMRFWKELLESYEFDVIRGIHKETKKIRNEL</sequence>
<dbReference type="InterPro" id="IPR050654">
    <property type="entry name" value="AChE-related_enzymes"/>
</dbReference>